<feature type="domain" description="DUF1330" evidence="1">
    <location>
        <begin position="1"/>
        <end position="34"/>
    </location>
</feature>
<dbReference type="Proteomes" id="UP000010931">
    <property type="component" value="Unassembled WGS sequence"/>
</dbReference>
<name>L7EXL7_STRT8</name>
<dbReference type="Pfam" id="PF07045">
    <property type="entry name" value="DUF1330"/>
    <property type="match status" value="1"/>
</dbReference>
<accession>L7EXL7</accession>
<dbReference type="AlphaFoldDB" id="L7EXL7"/>
<evidence type="ECO:0000259" key="1">
    <source>
        <dbReference type="Pfam" id="PF07045"/>
    </source>
</evidence>
<sequence length="41" mass="4393">MEAARAWYDSAEYEKAKPLRHAAADSNMVIVAGFEPPAGNG</sequence>
<dbReference type="PATRIC" id="fig|698760.3.peg.7303"/>
<protein>
    <recommendedName>
        <fullName evidence="1">DUF1330 domain-containing protein</fullName>
    </recommendedName>
</protein>
<evidence type="ECO:0000313" key="3">
    <source>
        <dbReference type="Proteomes" id="UP000010931"/>
    </source>
</evidence>
<dbReference type="STRING" id="85558.T45_05257"/>
<dbReference type="InterPro" id="IPR010753">
    <property type="entry name" value="DUF1330"/>
</dbReference>
<dbReference type="SUPFAM" id="SSF54909">
    <property type="entry name" value="Dimeric alpha+beta barrel"/>
    <property type="match status" value="1"/>
</dbReference>
<dbReference type="Gene3D" id="3.30.70.100">
    <property type="match status" value="1"/>
</dbReference>
<proteinExistence type="predicted"/>
<evidence type="ECO:0000313" key="2">
    <source>
        <dbReference type="EMBL" id="ELP63812.1"/>
    </source>
</evidence>
<gene>
    <name evidence="2" type="ORF">STRTUCAR8_00413</name>
</gene>
<reference evidence="2 3" key="1">
    <citation type="journal article" date="2011" name="Plasmid">
        <title>Streptomyces turgidiscabies Car8 contains a modular pathogenicity island that shares virulence genes with other actinobacterial plant pathogens.</title>
        <authorList>
            <person name="Huguet-Tapia J.C."/>
            <person name="Badger J.H."/>
            <person name="Loria R."/>
            <person name="Pettis G.S."/>
        </authorList>
    </citation>
    <scope>NUCLEOTIDE SEQUENCE [LARGE SCALE GENOMIC DNA]</scope>
    <source>
        <strain evidence="2 3">Car8</strain>
    </source>
</reference>
<dbReference type="EMBL" id="AEJB01000502">
    <property type="protein sequence ID" value="ELP63812.1"/>
    <property type="molecule type" value="Genomic_DNA"/>
</dbReference>
<comment type="caution">
    <text evidence="2">The sequence shown here is derived from an EMBL/GenBank/DDBJ whole genome shotgun (WGS) entry which is preliminary data.</text>
</comment>
<dbReference type="InterPro" id="IPR011008">
    <property type="entry name" value="Dimeric_a/b-barrel"/>
</dbReference>
<keyword evidence="3" id="KW-1185">Reference proteome</keyword>
<organism evidence="2 3">
    <name type="scientific">Streptomyces turgidiscabies (strain Car8)</name>
    <dbReference type="NCBI Taxonomy" id="698760"/>
    <lineage>
        <taxon>Bacteria</taxon>
        <taxon>Bacillati</taxon>
        <taxon>Actinomycetota</taxon>
        <taxon>Actinomycetes</taxon>
        <taxon>Kitasatosporales</taxon>
        <taxon>Streptomycetaceae</taxon>
        <taxon>Streptomyces</taxon>
    </lineage>
</organism>